<dbReference type="InterPro" id="IPR003812">
    <property type="entry name" value="Fido"/>
</dbReference>
<dbReference type="Gene3D" id="1.10.3290.10">
    <property type="entry name" value="Fido-like domain"/>
    <property type="match status" value="1"/>
</dbReference>
<feature type="domain" description="Fido" evidence="1">
    <location>
        <begin position="126"/>
        <end position="273"/>
    </location>
</feature>
<name>A0A2I1KSI3_9ACTO</name>
<sequence>MSPDLASHPQAVIEALAALAGQPRVRQAQEALREASAELRWNEALRRRWREARSESCVRGAVASAAVEGAVVPASLLRECVASGSLSRAVTGDASLDAAAGLWRAQTRVTQWMAPLRGNQRPTPPPAAALLATLHRDVTGPLAAGGRLPLTEVGAARLEEQAAREGGPGPAPHGEELSQRRAALMELLEIEGAPALVRCAVVHAEMVCARPFTAGNAAVGRLLVRYLATRDGLEPTGVAVPDLYAARAPGAYAQALAAYATGSLEGVVSWIVWQAEALLLGIQEAQAVCRAVQAGTTALAAPPGQPGGQGSHGA</sequence>
<dbReference type="AlphaFoldDB" id="A0A2I1KSI3"/>
<evidence type="ECO:0000313" key="2">
    <source>
        <dbReference type="EMBL" id="PKY98557.1"/>
    </source>
</evidence>
<evidence type="ECO:0000313" key="3">
    <source>
        <dbReference type="Proteomes" id="UP000234778"/>
    </source>
</evidence>
<gene>
    <name evidence="2" type="ORF">CYJ26_06965</name>
</gene>
<dbReference type="RefSeq" id="WP_101638188.1">
    <property type="nucleotide sequence ID" value="NZ_JAHAIH010000009.1"/>
</dbReference>
<dbReference type="InterPro" id="IPR036597">
    <property type="entry name" value="Fido-like_dom_sf"/>
</dbReference>
<dbReference type="Proteomes" id="UP000234778">
    <property type="component" value="Unassembled WGS sequence"/>
</dbReference>
<accession>A0A2I1KSI3</accession>
<dbReference type="SUPFAM" id="SSF140931">
    <property type="entry name" value="Fic-like"/>
    <property type="match status" value="1"/>
</dbReference>
<dbReference type="PROSITE" id="PS51459">
    <property type="entry name" value="FIDO"/>
    <property type="match status" value="1"/>
</dbReference>
<dbReference type="GeneID" id="81708672"/>
<reference evidence="2 3" key="1">
    <citation type="submission" date="2017-12" db="EMBL/GenBank/DDBJ databases">
        <title>Phylogenetic diversity of female urinary microbiome.</title>
        <authorList>
            <person name="Thomas-White K."/>
            <person name="Wolfe A.J."/>
        </authorList>
    </citation>
    <scope>NUCLEOTIDE SEQUENCE [LARGE SCALE GENOMIC DNA]</scope>
    <source>
        <strain evidence="2 3">UMB0319</strain>
    </source>
</reference>
<evidence type="ECO:0000259" key="1">
    <source>
        <dbReference type="PROSITE" id="PS51459"/>
    </source>
</evidence>
<organism evidence="2 3">
    <name type="scientific">Actinomyces urogenitalis</name>
    <dbReference type="NCBI Taxonomy" id="103621"/>
    <lineage>
        <taxon>Bacteria</taxon>
        <taxon>Bacillati</taxon>
        <taxon>Actinomycetota</taxon>
        <taxon>Actinomycetes</taxon>
        <taxon>Actinomycetales</taxon>
        <taxon>Actinomycetaceae</taxon>
        <taxon>Actinomyces</taxon>
    </lineage>
</organism>
<dbReference type="EMBL" id="PKHA01000006">
    <property type="protein sequence ID" value="PKY98557.1"/>
    <property type="molecule type" value="Genomic_DNA"/>
</dbReference>
<proteinExistence type="predicted"/>
<protein>
    <submittedName>
        <fullName evidence="2">Cell filamentation protein Fic</fullName>
    </submittedName>
</protein>
<comment type="caution">
    <text evidence="2">The sequence shown here is derived from an EMBL/GenBank/DDBJ whole genome shotgun (WGS) entry which is preliminary data.</text>
</comment>